<dbReference type="eggNOG" id="COG2988">
    <property type="taxonomic scope" value="Bacteria"/>
</dbReference>
<protein>
    <recommendedName>
        <fullName evidence="5">Succinylglutamate desuccinylase/Aspartoacylase catalytic domain-containing protein</fullName>
    </recommendedName>
</protein>
<sequence length="315" mass="35516">MPDHINKEKIALKEVTRILGQYPLEPYEEGPVLMVSAGIHGNEPSGLLALERVFQVLDNSGIACKGQIIGIAGNVRALRENVRLIDKDLNRVCTLENEKAIIDGNSPEFHEAKEFEALMAVKDQKLKNQFFTELLFMDLHTTSSETTPFISVNKRENNYDLALQFPLPVVKGIEKYIPGHFDHYLTLKGHRGFTVEAGAHLSVKSIDYHEAMIWLMLKVSGMIQEADIPNYHYYLNLLEETFGGESGYEVVYRHAIEEKDEFQMKPGFKNFSAIAKGDILATAKGLEVISEIDGRIYMPLYQAQGSDGFFIVKEC</sequence>
<dbReference type="InterPro" id="IPR050178">
    <property type="entry name" value="AspA/AstE_fam"/>
</dbReference>
<accession>A0A074KZH4</accession>
<evidence type="ECO:0000313" key="7">
    <source>
        <dbReference type="Proteomes" id="UP000027821"/>
    </source>
</evidence>
<dbReference type="EMBL" id="JMIH01000012">
    <property type="protein sequence ID" value="KEO75396.1"/>
    <property type="molecule type" value="Genomic_DNA"/>
</dbReference>
<keyword evidence="7" id="KW-1185">Reference proteome</keyword>
<dbReference type="AlphaFoldDB" id="A0A074KZH4"/>
<feature type="domain" description="Succinylglutamate desuccinylase/Aspartoacylase catalytic" evidence="5">
    <location>
        <begin position="30"/>
        <end position="203"/>
    </location>
</feature>
<dbReference type="OrthoDB" id="1523003at2"/>
<evidence type="ECO:0000256" key="3">
    <source>
        <dbReference type="ARBA" id="ARBA00022801"/>
    </source>
</evidence>
<evidence type="ECO:0000256" key="4">
    <source>
        <dbReference type="ARBA" id="ARBA00022833"/>
    </source>
</evidence>
<dbReference type="PANTHER" id="PTHR15162">
    <property type="entry name" value="ASPARTOACYLASE"/>
    <property type="match status" value="1"/>
</dbReference>
<evidence type="ECO:0000256" key="1">
    <source>
        <dbReference type="ARBA" id="ARBA00001947"/>
    </source>
</evidence>
<gene>
    <name evidence="6" type="ORF">EL17_01505</name>
</gene>
<dbReference type="Pfam" id="PF24827">
    <property type="entry name" value="AstE_AspA_cat"/>
    <property type="match status" value="1"/>
</dbReference>
<evidence type="ECO:0000313" key="6">
    <source>
        <dbReference type="EMBL" id="KEO75396.1"/>
    </source>
</evidence>
<keyword evidence="2" id="KW-0479">Metal-binding</keyword>
<proteinExistence type="predicted"/>
<name>A0A074KZH4_9BACT</name>
<dbReference type="Gene3D" id="3.40.630.10">
    <property type="entry name" value="Zn peptidases"/>
    <property type="match status" value="1"/>
</dbReference>
<dbReference type="GO" id="GO:0046872">
    <property type="term" value="F:metal ion binding"/>
    <property type="evidence" value="ECO:0007669"/>
    <property type="project" value="UniProtKB-KW"/>
</dbReference>
<dbReference type="STRING" id="1048983.EL17_01505"/>
<dbReference type="InterPro" id="IPR055438">
    <property type="entry name" value="AstE_AspA_cat"/>
</dbReference>
<dbReference type="PANTHER" id="PTHR15162:SF7">
    <property type="entry name" value="SUCCINYLGLUTAMATE DESUCCINYLASE"/>
    <property type="match status" value="1"/>
</dbReference>
<keyword evidence="3" id="KW-0378">Hydrolase</keyword>
<comment type="cofactor">
    <cofactor evidence="1">
        <name>Zn(2+)</name>
        <dbReference type="ChEBI" id="CHEBI:29105"/>
    </cofactor>
</comment>
<reference evidence="6 7" key="1">
    <citation type="submission" date="2014-04" db="EMBL/GenBank/DDBJ databases">
        <title>Characterization and application of a salt tolerant electro-active bacterium.</title>
        <authorList>
            <person name="Yang L."/>
            <person name="Wei S."/>
            <person name="Tay Q.X.M."/>
        </authorList>
    </citation>
    <scope>NUCLEOTIDE SEQUENCE [LARGE SCALE GENOMIC DNA]</scope>
    <source>
        <strain evidence="6 7">LY1</strain>
    </source>
</reference>
<evidence type="ECO:0000259" key="5">
    <source>
        <dbReference type="Pfam" id="PF24827"/>
    </source>
</evidence>
<dbReference type="GO" id="GO:0016788">
    <property type="term" value="F:hydrolase activity, acting on ester bonds"/>
    <property type="evidence" value="ECO:0007669"/>
    <property type="project" value="InterPro"/>
</dbReference>
<dbReference type="Proteomes" id="UP000027821">
    <property type="component" value="Unassembled WGS sequence"/>
</dbReference>
<dbReference type="GO" id="GO:0005829">
    <property type="term" value="C:cytosol"/>
    <property type="evidence" value="ECO:0007669"/>
    <property type="project" value="TreeGrafter"/>
</dbReference>
<dbReference type="RefSeq" id="WP_035069898.1">
    <property type="nucleotide sequence ID" value="NZ_JMIH01000012.1"/>
</dbReference>
<evidence type="ECO:0000256" key="2">
    <source>
        <dbReference type="ARBA" id="ARBA00022723"/>
    </source>
</evidence>
<keyword evidence="4" id="KW-0862">Zinc</keyword>
<comment type="caution">
    <text evidence="6">The sequence shown here is derived from an EMBL/GenBank/DDBJ whole genome shotgun (WGS) entry which is preliminary data.</text>
</comment>
<dbReference type="SUPFAM" id="SSF53187">
    <property type="entry name" value="Zn-dependent exopeptidases"/>
    <property type="match status" value="1"/>
</dbReference>
<organism evidence="6 7">
    <name type="scientific">Anditalea andensis</name>
    <dbReference type="NCBI Taxonomy" id="1048983"/>
    <lineage>
        <taxon>Bacteria</taxon>
        <taxon>Pseudomonadati</taxon>
        <taxon>Bacteroidota</taxon>
        <taxon>Cytophagia</taxon>
        <taxon>Cytophagales</taxon>
        <taxon>Cytophagaceae</taxon>
        <taxon>Anditalea</taxon>
    </lineage>
</organism>